<organism evidence="1 2">
    <name type="scientific">Mauremys mutica</name>
    <name type="common">yellowpond turtle</name>
    <dbReference type="NCBI Taxonomy" id="74926"/>
    <lineage>
        <taxon>Eukaryota</taxon>
        <taxon>Metazoa</taxon>
        <taxon>Chordata</taxon>
        <taxon>Craniata</taxon>
        <taxon>Vertebrata</taxon>
        <taxon>Euteleostomi</taxon>
        <taxon>Archelosauria</taxon>
        <taxon>Testudinata</taxon>
        <taxon>Testudines</taxon>
        <taxon>Cryptodira</taxon>
        <taxon>Durocryptodira</taxon>
        <taxon>Testudinoidea</taxon>
        <taxon>Geoemydidae</taxon>
        <taxon>Geoemydinae</taxon>
        <taxon>Mauremys</taxon>
    </lineage>
</organism>
<dbReference type="EMBL" id="JAHDVG010000488">
    <property type="protein sequence ID" value="KAH1165327.1"/>
    <property type="molecule type" value="Genomic_DNA"/>
</dbReference>
<sequence length="103" mass="11386">MLCSLRRLGVVSSPSLITFLFFLAKSSVSCPAMGRFVTKKDKGLRLLLVCMWVAQHFTAHIRSLEHLPPPDAGLSQSLPSSGLETPLPSQRVWAQLILTLPRM</sequence>
<accession>A0A9D4ALQ9</accession>
<proteinExistence type="predicted"/>
<dbReference type="AlphaFoldDB" id="A0A9D4ALQ9"/>
<dbReference type="Proteomes" id="UP000827986">
    <property type="component" value="Unassembled WGS sequence"/>
</dbReference>
<keyword evidence="2" id="KW-1185">Reference proteome</keyword>
<protein>
    <submittedName>
        <fullName evidence="1">Uncharacterized protein</fullName>
    </submittedName>
</protein>
<reference evidence="1" key="1">
    <citation type="submission" date="2021-09" db="EMBL/GenBank/DDBJ databases">
        <title>The genome of Mauremys mutica provides insights into the evolution of semi-aquatic lifestyle.</title>
        <authorList>
            <person name="Gong S."/>
            <person name="Gao Y."/>
        </authorList>
    </citation>
    <scope>NUCLEOTIDE SEQUENCE</scope>
    <source>
        <strain evidence="1">MM-2020</strain>
        <tissue evidence="1">Muscle</tissue>
    </source>
</reference>
<evidence type="ECO:0000313" key="2">
    <source>
        <dbReference type="Proteomes" id="UP000827986"/>
    </source>
</evidence>
<name>A0A9D4ALQ9_9SAUR</name>
<gene>
    <name evidence="1" type="ORF">KIL84_022886</name>
</gene>
<comment type="caution">
    <text evidence="1">The sequence shown here is derived from an EMBL/GenBank/DDBJ whole genome shotgun (WGS) entry which is preliminary data.</text>
</comment>
<evidence type="ECO:0000313" key="1">
    <source>
        <dbReference type="EMBL" id="KAH1165327.1"/>
    </source>
</evidence>